<dbReference type="Proteomes" id="UP000035037">
    <property type="component" value="Unassembled WGS sequence"/>
</dbReference>
<keyword evidence="4 10" id="KW-1133">Transmembrane helix</keyword>
<dbReference type="Gene3D" id="1.10.3080.10">
    <property type="entry name" value="Clc chloride channel"/>
    <property type="match status" value="1"/>
</dbReference>
<feature type="transmembrane region" description="Helical" evidence="10">
    <location>
        <begin position="199"/>
        <end position="221"/>
    </location>
</feature>
<evidence type="ECO:0000256" key="9">
    <source>
        <dbReference type="ARBA" id="ARBA00023303"/>
    </source>
</evidence>
<reference evidence="11 12" key="2">
    <citation type="submission" date="2015-05" db="EMBL/GenBank/DDBJ databases">
        <title>Lifestyle Evolution in Cyanobacterial Symbionts of Sponges.</title>
        <authorList>
            <person name="Burgsdorf I."/>
            <person name="Slaby B.M."/>
            <person name="Handley K.M."/>
            <person name="Haber M."/>
            <person name="Blom J."/>
            <person name="Marshall C.W."/>
            <person name="Gilbert J.A."/>
            <person name="Hentschel U."/>
            <person name="Steindler L."/>
        </authorList>
    </citation>
    <scope>NUCLEOTIDE SEQUENCE [LARGE SCALE GENOMIC DNA]</scope>
    <source>
        <strain evidence="11">15L</strain>
    </source>
</reference>
<feature type="transmembrane region" description="Helical" evidence="10">
    <location>
        <begin position="68"/>
        <end position="86"/>
    </location>
</feature>
<dbReference type="STRING" id="431041.FLM9_586"/>
<keyword evidence="7" id="KW-0869">Chloride channel</keyword>
<dbReference type="InterPro" id="IPR050368">
    <property type="entry name" value="ClC-type_chloride_channel"/>
</dbReference>
<dbReference type="InterPro" id="IPR014743">
    <property type="entry name" value="Cl-channel_core"/>
</dbReference>
<dbReference type="CDD" id="cd01031">
    <property type="entry name" value="EriC"/>
    <property type="match status" value="1"/>
</dbReference>
<proteinExistence type="predicted"/>
<dbReference type="Pfam" id="PF00654">
    <property type="entry name" value="Voltage_CLC"/>
    <property type="match status" value="1"/>
</dbReference>
<dbReference type="GO" id="GO:0034707">
    <property type="term" value="C:chloride channel complex"/>
    <property type="evidence" value="ECO:0007669"/>
    <property type="project" value="UniProtKB-KW"/>
</dbReference>
<keyword evidence="2" id="KW-0813">Transport</keyword>
<dbReference type="PATRIC" id="fig|1608419.3.peg.1637"/>
<feature type="transmembrane region" description="Helical" evidence="10">
    <location>
        <begin position="20"/>
        <end position="40"/>
    </location>
</feature>
<dbReference type="InterPro" id="IPR001807">
    <property type="entry name" value="ClC"/>
</dbReference>
<evidence type="ECO:0000256" key="7">
    <source>
        <dbReference type="ARBA" id="ARBA00023173"/>
    </source>
</evidence>
<keyword evidence="6 10" id="KW-0472">Membrane</keyword>
<accession>A0A0G8AY00</accession>
<organism evidence="11 12">
    <name type="scientific">Candidatus Synechococcus spongiarum 15L</name>
    <dbReference type="NCBI Taxonomy" id="1608419"/>
    <lineage>
        <taxon>Bacteria</taxon>
        <taxon>Bacillati</taxon>
        <taxon>Cyanobacteriota</taxon>
        <taxon>Cyanophyceae</taxon>
        <taxon>Synechococcales</taxon>
        <taxon>Synechococcaceae</taxon>
        <taxon>Synechococcus</taxon>
    </lineage>
</organism>
<evidence type="ECO:0000256" key="3">
    <source>
        <dbReference type="ARBA" id="ARBA00022692"/>
    </source>
</evidence>
<keyword evidence="3 10" id="KW-0812">Transmembrane</keyword>
<reference evidence="11 12" key="1">
    <citation type="submission" date="2015-02" db="EMBL/GenBank/DDBJ databases">
        <authorList>
            <person name="Slaby B."/>
            <person name="Hentschel U."/>
        </authorList>
    </citation>
    <scope>NUCLEOTIDE SEQUENCE [LARGE SCALE GENOMIC DNA]</scope>
    <source>
        <strain evidence="11">15L</strain>
    </source>
</reference>
<feature type="transmembrane region" description="Helical" evidence="10">
    <location>
        <begin position="290"/>
        <end position="312"/>
    </location>
</feature>
<gene>
    <name evidence="11" type="ORF">TQ37_01645</name>
</gene>
<evidence type="ECO:0000313" key="11">
    <source>
        <dbReference type="EMBL" id="KKZ14229.1"/>
    </source>
</evidence>
<dbReference type="PANTHER" id="PTHR43427">
    <property type="entry name" value="CHLORIDE CHANNEL PROTEIN CLC-E"/>
    <property type="match status" value="1"/>
</dbReference>
<feature type="transmembrane region" description="Helical" evidence="10">
    <location>
        <begin position="253"/>
        <end position="270"/>
    </location>
</feature>
<evidence type="ECO:0000256" key="4">
    <source>
        <dbReference type="ARBA" id="ARBA00022989"/>
    </source>
</evidence>
<evidence type="ECO:0000256" key="6">
    <source>
        <dbReference type="ARBA" id="ARBA00023136"/>
    </source>
</evidence>
<dbReference type="AlphaFoldDB" id="A0A0G8AY00"/>
<name>A0A0G8AY00_9SYNE</name>
<evidence type="ECO:0000256" key="8">
    <source>
        <dbReference type="ARBA" id="ARBA00023214"/>
    </source>
</evidence>
<evidence type="ECO:0000256" key="10">
    <source>
        <dbReference type="SAM" id="Phobius"/>
    </source>
</evidence>
<evidence type="ECO:0000256" key="5">
    <source>
        <dbReference type="ARBA" id="ARBA00023065"/>
    </source>
</evidence>
<comment type="subcellular location">
    <subcellularLocation>
        <location evidence="1">Membrane</location>
        <topology evidence="1">Multi-pass membrane protein</topology>
    </subcellularLocation>
</comment>
<keyword evidence="9" id="KW-0407">Ion channel</keyword>
<sequence length="468" mass="49138">MFGTPLKASAVRNLLQQRSLAVAATVLLTGLGAAWTAVLLKNGMTRVVSWRLGLVEQLEPVLGRATPWLVLPIVTGLGGLLAGLLVKHLAPAAHGSGITQVMKFLQGQRVPMSIRVAVVKLLGGILAIGSGFPLGPEGPAVQMGASVACQMATNLRAPRSFLRLIVAAGGGAGIAAVFNAPLGGFIYAIEELLHNARPVVLMLVLFTTFMADTWGDVLNWIGFGQDEGFTAAVSLEVSKTFDLADFTFRPVDVLYLVLLGLVIAGLSELYNRYVMVMQGLCGRVFGPRPVLRMALCGLLLGLIFAPLPAEFADGAALKKLVALDLRDGTTDLGANLAIFVAMFFTTGLAAASGAPGGLFAPMLILGGAVGLVGSALLQTTTGYAPSSFVFAGMASFVAGTCQVPIAATFITFALTKQIVLLKPMLVASLSCYLLARAINRRSIYERQLELENRHSVWAPPLIAPVSLR</sequence>
<comment type="caution">
    <text evidence="11">The sequence shown here is derived from an EMBL/GenBank/DDBJ whole genome shotgun (WGS) entry which is preliminary data.</text>
</comment>
<feature type="transmembrane region" description="Helical" evidence="10">
    <location>
        <begin position="332"/>
        <end position="351"/>
    </location>
</feature>
<evidence type="ECO:0000313" key="12">
    <source>
        <dbReference type="Proteomes" id="UP000035037"/>
    </source>
</evidence>
<protein>
    <recommendedName>
        <fullName evidence="13">Chloride channel protein</fullName>
    </recommendedName>
</protein>
<feature type="transmembrane region" description="Helical" evidence="10">
    <location>
        <begin position="358"/>
        <end position="377"/>
    </location>
</feature>
<dbReference type="PRINTS" id="PR00762">
    <property type="entry name" value="CLCHANNEL"/>
</dbReference>
<evidence type="ECO:0000256" key="2">
    <source>
        <dbReference type="ARBA" id="ARBA00022448"/>
    </source>
</evidence>
<dbReference type="PANTHER" id="PTHR43427:SF6">
    <property type="entry name" value="CHLORIDE CHANNEL PROTEIN CLC-E"/>
    <property type="match status" value="1"/>
</dbReference>
<feature type="transmembrane region" description="Helical" evidence="10">
    <location>
        <begin position="112"/>
        <end position="134"/>
    </location>
</feature>
<keyword evidence="8" id="KW-0868">Chloride</keyword>
<evidence type="ECO:0008006" key="13">
    <source>
        <dbReference type="Google" id="ProtNLM"/>
    </source>
</evidence>
<evidence type="ECO:0000256" key="1">
    <source>
        <dbReference type="ARBA" id="ARBA00004141"/>
    </source>
</evidence>
<dbReference type="SUPFAM" id="SSF81340">
    <property type="entry name" value="Clc chloride channel"/>
    <property type="match status" value="1"/>
</dbReference>
<keyword evidence="5" id="KW-0406">Ion transport</keyword>
<feature type="transmembrane region" description="Helical" evidence="10">
    <location>
        <begin position="161"/>
        <end position="187"/>
    </location>
</feature>
<dbReference type="GO" id="GO:0005254">
    <property type="term" value="F:chloride channel activity"/>
    <property type="evidence" value="ECO:0007669"/>
    <property type="project" value="UniProtKB-KW"/>
</dbReference>
<dbReference type="EMBL" id="JYFQ01000039">
    <property type="protein sequence ID" value="KKZ14229.1"/>
    <property type="molecule type" value="Genomic_DNA"/>
</dbReference>
<feature type="transmembrane region" description="Helical" evidence="10">
    <location>
        <begin position="389"/>
        <end position="414"/>
    </location>
</feature>